<feature type="domain" description="Helicase ATP-binding" evidence="14">
    <location>
        <begin position="301"/>
        <end position="474"/>
    </location>
</feature>
<evidence type="ECO:0000256" key="13">
    <source>
        <dbReference type="SAM" id="MobiDB-lite"/>
    </source>
</evidence>
<dbReference type="Proteomes" id="UP000655588">
    <property type="component" value="Unassembled WGS sequence"/>
</dbReference>
<accession>A0A833VVU6</accession>
<dbReference type="Gene3D" id="3.40.50.300">
    <property type="entry name" value="P-loop containing nucleotide triphosphate hydrolases"/>
    <property type="match status" value="1"/>
</dbReference>
<keyword evidence="10" id="KW-0539">Nucleus</keyword>
<feature type="region of interest" description="Disordered" evidence="13">
    <location>
        <begin position="88"/>
        <end position="149"/>
    </location>
</feature>
<dbReference type="Pfam" id="PF00271">
    <property type="entry name" value="Helicase_C"/>
    <property type="match status" value="1"/>
</dbReference>
<feature type="compositionally biased region" description="Basic and acidic residues" evidence="13">
    <location>
        <begin position="100"/>
        <end position="109"/>
    </location>
</feature>
<dbReference type="SUPFAM" id="SSF52540">
    <property type="entry name" value="P-loop containing nucleoside triphosphate hydrolases"/>
    <property type="match status" value="2"/>
</dbReference>
<evidence type="ECO:0000256" key="4">
    <source>
        <dbReference type="ARBA" id="ARBA00022741"/>
    </source>
</evidence>
<keyword evidence="8" id="KW-0156">Chromatin regulator</keyword>
<dbReference type="Pfam" id="PF00176">
    <property type="entry name" value="SNF2-rel_dom"/>
    <property type="match status" value="1"/>
</dbReference>
<dbReference type="AlphaFoldDB" id="A0A833VVU6"/>
<evidence type="ECO:0000256" key="6">
    <source>
        <dbReference type="ARBA" id="ARBA00022806"/>
    </source>
</evidence>
<reference evidence="16" key="1">
    <citation type="submission" date="2019-11" db="EMBL/GenBank/DDBJ databases">
        <title>The nuclear and mitochondrial genomes of Frieseomelitta varia - a highly eusocial stingless bee (Meliponini) with a permanently sterile worker caste.</title>
        <authorList>
            <person name="Freitas F.C.P."/>
            <person name="Lourenco A.P."/>
            <person name="Nunes F.M.F."/>
            <person name="Paschoal A.R."/>
            <person name="Abreu F.C.P."/>
            <person name="Barbin F.O."/>
            <person name="Bataglia L."/>
            <person name="Cardoso-Junior C.A.M."/>
            <person name="Cervoni M.S."/>
            <person name="Silva S.R."/>
            <person name="Dalarmi F."/>
            <person name="Del Lama M.A."/>
            <person name="Depintor T.S."/>
            <person name="Ferreira K.M."/>
            <person name="Goria P.S."/>
            <person name="Jaskot M.C."/>
            <person name="Lago D.C."/>
            <person name="Luna-Lucena D."/>
            <person name="Moda L.M."/>
            <person name="Nascimento L."/>
            <person name="Pedrino M."/>
            <person name="Rabico F.O."/>
            <person name="Sanches F.C."/>
            <person name="Santos D.E."/>
            <person name="Santos C.G."/>
            <person name="Vieira J."/>
            <person name="Lopes T.F."/>
            <person name="Barchuk A.R."/>
            <person name="Hartfelder K."/>
            <person name="Simoes Z.L.P."/>
            <person name="Bitondi M.M.G."/>
            <person name="Pinheiro D.G."/>
        </authorList>
    </citation>
    <scope>NUCLEOTIDE SEQUENCE</scope>
    <source>
        <strain evidence="16">USP_RPSP 00005682</strain>
        <tissue evidence="16">Whole individual</tissue>
    </source>
</reference>
<evidence type="ECO:0000256" key="10">
    <source>
        <dbReference type="ARBA" id="ARBA00023242"/>
    </source>
</evidence>
<dbReference type="InterPro" id="IPR038718">
    <property type="entry name" value="SNF2-like_sf"/>
</dbReference>
<sequence>MSLLFEQTLININKWFKRQVDQQNVKVNKFEKHALLMLLNNDSAVDDCFAMQLQASNQSVFYSADDDSNLMGSEIQFRRKAVNVIEDSDSDTGSIVKKPSNLDHADKELSSNMSWNSDEEDTRKSRKRSIKGSSRTNKKKKRKLNTEEDVDIDSDEASFKDKVFDSDEDSDMEISNELTADKKAVLEFMQNALTSELLLMSQCSQKKANAIKEARPFEDWRDLVQKFQNNKYLDTELLNSAQELLATRHAVEALMKKCLRLSTNIEKAVAARASAITSQPKALSSNLKLAPYQMVGLNWLAVMHTQNVNGILADEMGLGKTVQIIAFLTYLKEAGLRDEKDGPHLIVVPSSTMENWNNELERWSPGLKVVQYYGSQEERKDMRFGWRNGDLDDIDVLLTTYNLISSTPEERRLFRVMPIHYVVFDEAHMLKNMGTIRYENLVRINAKHRILLTGTPLQNNLLELMSLLIFVMPSLFAGKQADLKSLFSKNSTPSVKKNGEQPLFEQEQVKNAKQIMRPFVLRRLKTEVLRDLPEKNERVIKCPMIEKQQMMYTNLVAEFSAEADQSTEVNGIGMMMQLRKLANHPLLVRDYYNKSKLKIISSRLAKEHSYKQKNPDYVFEDLQWMSDYQINQLTRTYKSLAGLGLPQELIAEAGKLKILDELLPKLKEDGHRVLIFSQFTMILDILEEYLTIRGRTYLRLDGSTPVTDRQFLINQYMEDESIFIFLLSTKAGGLGINLTAADTVIIHDIDFNPYNDKQAEDRCHRVGQKRSVSIIRLLSGDTIEEGMYEIAQDKLHLEQQITGEEGLDHNKSLSLSPVKNAKTSNGLLNSELNQLQITT</sequence>
<evidence type="ECO:0000256" key="2">
    <source>
        <dbReference type="ARBA" id="ARBA00007025"/>
    </source>
</evidence>
<dbReference type="GO" id="GO:0006325">
    <property type="term" value="P:chromatin organization"/>
    <property type="evidence" value="ECO:0007669"/>
    <property type="project" value="UniProtKB-KW"/>
</dbReference>
<comment type="caution">
    <text evidence="16">The sequence shown here is derived from an EMBL/GenBank/DDBJ whole genome shotgun (WGS) entry which is preliminary data.</text>
</comment>
<keyword evidence="5" id="KW-0378">Hydrolase</keyword>
<comment type="subcellular location">
    <subcellularLocation>
        <location evidence="1">Nucleus</location>
    </subcellularLocation>
</comment>
<dbReference type="Gene3D" id="3.40.50.10810">
    <property type="entry name" value="Tandem AAA-ATPase domain"/>
    <property type="match status" value="1"/>
</dbReference>
<dbReference type="EMBL" id="WNWW01000754">
    <property type="protein sequence ID" value="KAF3422204.1"/>
    <property type="molecule type" value="Genomic_DNA"/>
</dbReference>
<feature type="compositionally biased region" description="Basic residues" evidence="13">
    <location>
        <begin position="124"/>
        <end position="143"/>
    </location>
</feature>
<keyword evidence="9" id="KW-0238">DNA-binding</keyword>
<dbReference type="GO" id="GO:0003678">
    <property type="term" value="F:DNA helicase activity"/>
    <property type="evidence" value="ECO:0007669"/>
    <property type="project" value="UniProtKB-EC"/>
</dbReference>
<name>A0A833VVU6_9HYME</name>
<evidence type="ECO:0000256" key="5">
    <source>
        <dbReference type="ARBA" id="ARBA00022801"/>
    </source>
</evidence>
<dbReference type="GO" id="GO:0016787">
    <property type="term" value="F:hydrolase activity"/>
    <property type="evidence" value="ECO:0007669"/>
    <property type="project" value="UniProtKB-KW"/>
</dbReference>
<comment type="function">
    <text evidence="11">DNA helicase that possesses intrinsic ATP-dependent nucleosome-remodeling activity and is both required for DNA repair and heterochromatin organization. Promotes DNA end resection of double-strand breaks (DSBs) following DNA damage: probably acts by weakening histone DNA interactions in nucleosomes flanking DSBs.</text>
</comment>
<evidence type="ECO:0000256" key="3">
    <source>
        <dbReference type="ARBA" id="ARBA00012551"/>
    </source>
</evidence>
<gene>
    <name evidence="16" type="ORF">E2986_06976</name>
</gene>
<evidence type="ECO:0000256" key="11">
    <source>
        <dbReference type="ARBA" id="ARBA00059294"/>
    </source>
</evidence>
<evidence type="ECO:0000259" key="15">
    <source>
        <dbReference type="PROSITE" id="PS51194"/>
    </source>
</evidence>
<evidence type="ECO:0000256" key="12">
    <source>
        <dbReference type="ARBA" id="ARBA00069890"/>
    </source>
</evidence>
<dbReference type="GO" id="GO:0005634">
    <property type="term" value="C:nucleus"/>
    <property type="evidence" value="ECO:0007669"/>
    <property type="project" value="UniProtKB-SubCell"/>
</dbReference>
<evidence type="ECO:0000256" key="7">
    <source>
        <dbReference type="ARBA" id="ARBA00022840"/>
    </source>
</evidence>
<evidence type="ECO:0000256" key="8">
    <source>
        <dbReference type="ARBA" id="ARBA00022853"/>
    </source>
</evidence>
<dbReference type="InterPro" id="IPR027417">
    <property type="entry name" value="P-loop_NTPase"/>
</dbReference>
<dbReference type="InterPro" id="IPR014001">
    <property type="entry name" value="Helicase_ATP-bd"/>
</dbReference>
<dbReference type="PROSITE" id="PS51194">
    <property type="entry name" value="HELICASE_CTER"/>
    <property type="match status" value="1"/>
</dbReference>
<proteinExistence type="inferred from homology"/>
<dbReference type="GO" id="GO:0003677">
    <property type="term" value="F:DNA binding"/>
    <property type="evidence" value="ECO:0007669"/>
    <property type="project" value="UniProtKB-KW"/>
</dbReference>
<evidence type="ECO:0000313" key="17">
    <source>
        <dbReference type="Proteomes" id="UP000655588"/>
    </source>
</evidence>
<dbReference type="PROSITE" id="PS51192">
    <property type="entry name" value="HELICASE_ATP_BIND_1"/>
    <property type="match status" value="1"/>
</dbReference>
<dbReference type="SMART" id="SM00487">
    <property type="entry name" value="DEXDc"/>
    <property type="match status" value="1"/>
</dbReference>
<protein>
    <recommendedName>
        <fullName evidence="12">SWI/SNF-related matrix-associated actin-dependent regulator of chromatin subfamily A containing DEAD/H box 1 homolog</fullName>
        <ecNumber evidence="3">3.6.4.12</ecNumber>
    </recommendedName>
</protein>
<keyword evidence="17" id="KW-1185">Reference proteome</keyword>
<evidence type="ECO:0000256" key="1">
    <source>
        <dbReference type="ARBA" id="ARBA00004123"/>
    </source>
</evidence>
<evidence type="ECO:0000313" key="16">
    <source>
        <dbReference type="EMBL" id="KAF3422204.1"/>
    </source>
</evidence>
<dbReference type="InterPro" id="IPR000330">
    <property type="entry name" value="SNF2_N"/>
</dbReference>
<dbReference type="InterPro" id="IPR049730">
    <property type="entry name" value="SNF2/RAD54-like_C"/>
</dbReference>
<evidence type="ECO:0000256" key="9">
    <source>
        <dbReference type="ARBA" id="ARBA00023125"/>
    </source>
</evidence>
<dbReference type="GO" id="GO:0005524">
    <property type="term" value="F:ATP binding"/>
    <property type="evidence" value="ECO:0007669"/>
    <property type="project" value="UniProtKB-KW"/>
</dbReference>
<comment type="similarity">
    <text evidence="2">Belongs to the SNF2/RAD54 helicase family.</text>
</comment>
<dbReference type="GO" id="GO:0005694">
    <property type="term" value="C:chromosome"/>
    <property type="evidence" value="ECO:0007669"/>
    <property type="project" value="UniProtKB-ARBA"/>
</dbReference>
<evidence type="ECO:0000259" key="14">
    <source>
        <dbReference type="PROSITE" id="PS51192"/>
    </source>
</evidence>
<keyword evidence="7" id="KW-0067">ATP-binding</keyword>
<organism evidence="16 17">
    <name type="scientific">Frieseomelitta varia</name>
    <dbReference type="NCBI Taxonomy" id="561572"/>
    <lineage>
        <taxon>Eukaryota</taxon>
        <taxon>Metazoa</taxon>
        <taxon>Ecdysozoa</taxon>
        <taxon>Arthropoda</taxon>
        <taxon>Hexapoda</taxon>
        <taxon>Insecta</taxon>
        <taxon>Pterygota</taxon>
        <taxon>Neoptera</taxon>
        <taxon>Endopterygota</taxon>
        <taxon>Hymenoptera</taxon>
        <taxon>Apocrita</taxon>
        <taxon>Aculeata</taxon>
        <taxon>Apoidea</taxon>
        <taxon>Anthophila</taxon>
        <taxon>Apidae</taxon>
        <taxon>Frieseomelitta</taxon>
    </lineage>
</organism>
<dbReference type="InterPro" id="IPR001650">
    <property type="entry name" value="Helicase_C-like"/>
</dbReference>
<dbReference type="EC" id="3.6.4.12" evidence="3"/>
<keyword evidence="4" id="KW-0547">Nucleotide-binding</keyword>
<keyword evidence="6" id="KW-0347">Helicase</keyword>
<dbReference type="FunFam" id="3.40.50.10810:FF:000014">
    <property type="entry name" value="SWI/SNF-related matrix-associated actin-dependent regulator of chromatin subfamily A containing DEAD/H box 1"/>
    <property type="match status" value="1"/>
</dbReference>
<dbReference type="PANTHER" id="PTHR10799">
    <property type="entry name" value="SNF2/RAD54 HELICASE FAMILY"/>
    <property type="match status" value="1"/>
</dbReference>
<dbReference type="SMART" id="SM00490">
    <property type="entry name" value="HELICc"/>
    <property type="match status" value="1"/>
</dbReference>
<dbReference type="CDD" id="cd18793">
    <property type="entry name" value="SF2_C_SNF"/>
    <property type="match status" value="1"/>
</dbReference>
<feature type="domain" description="Helicase C-terminal" evidence="15">
    <location>
        <begin position="658"/>
        <end position="814"/>
    </location>
</feature>